<keyword evidence="3" id="KW-1185">Reference proteome</keyword>
<proteinExistence type="predicted"/>
<dbReference type="InterPro" id="IPR002539">
    <property type="entry name" value="MaoC-like_dom"/>
</dbReference>
<dbReference type="RefSeq" id="WP_103238533.1">
    <property type="nucleotide sequence ID" value="NZ_JANJZD010000005.1"/>
</dbReference>
<evidence type="ECO:0000313" key="3">
    <source>
        <dbReference type="Proteomes" id="UP000236311"/>
    </source>
</evidence>
<evidence type="ECO:0000259" key="1">
    <source>
        <dbReference type="Pfam" id="PF01575"/>
    </source>
</evidence>
<dbReference type="GO" id="GO:0006633">
    <property type="term" value="P:fatty acid biosynthetic process"/>
    <property type="evidence" value="ECO:0007669"/>
    <property type="project" value="TreeGrafter"/>
</dbReference>
<dbReference type="PANTHER" id="PTHR43437">
    <property type="entry name" value="HYDROXYACYL-THIOESTER DEHYDRATASE TYPE 2, MITOCHONDRIAL-RELATED"/>
    <property type="match status" value="1"/>
</dbReference>
<gene>
    <name evidence="2" type="primary">phaJ</name>
    <name evidence="2" type="ORF">AMURIS_01142</name>
</gene>
<dbReference type="PANTHER" id="PTHR43437:SF3">
    <property type="entry name" value="HYDROXYACYL-THIOESTER DEHYDRATASE TYPE 2, MITOCHONDRIAL"/>
    <property type="match status" value="1"/>
</dbReference>
<reference evidence="2 3" key="1">
    <citation type="submission" date="2018-01" db="EMBL/GenBank/DDBJ databases">
        <authorList>
            <person name="Gaut B.S."/>
            <person name="Morton B.R."/>
            <person name="Clegg M.T."/>
            <person name="Duvall M.R."/>
        </authorList>
    </citation>
    <scope>NUCLEOTIDE SEQUENCE [LARGE SCALE GENOMIC DNA]</scope>
    <source>
        <strain evidence="2">GP69</strain>
    </source>
</reference>
<evidence type="ECO:0000313" key="2">
    <source>
        <dbReference type="EMBL" id="SOY28435.1"/>
    </source>
</evidence>
<dbReference type="OrthoDB" id="9801625at2"/>
<sequence>MDYKIGKKETFSKTISESDIYLFAGITGDMNPVHINKEPYNNIFGERIAHGILVAGFISNVIGMKLPGPGTIYLEQNCKFLQPVKIGDTITAVVEILEILNEQKNIIKLRTDVTNQVSELVITGWAVVKAP</sequence>
<dbReference type="Pfam" id="PF01575">
    <property type="entry name" value="MaoC_dehydratas"/>
    <property type="match status" value="1"/>
</dbReference>
<dbReference type="SUPFAM" id="SSF54637">
    <property type="entry name" value="Thioesterase/thiol ester dehydrase-isomerase"/>
    <property type="match status" value="1"/>
</dbReference>
<dbReference type="InterPro" id="IPR050965">
    <property type="entry name" value="UPF0336/Enoyl-CoA_hydratase"/>
</dbReference>
<dbReference type="CDD" id="cd03449">
    <property type="entry name" value="R_hydratase"/>
    <property type="match status" value="1"/>
</dbReference>
<dbReference type="InterPro" id="IPR029069">
    <property type="entry name" value="HotDog_dom_sf"/>
</dbReference>
<dbReference type="GO" id="GO:0019171">
    <property type="term" value="F:(3R)-hydroxyacyl-[acyl-carrier-protein] dehydratase activity"/>
    <property type="evidence" value="ECO:0007669"/>
    <property type="project" value="TreeGrafter"/>
</dbReference>
<dbReference type="Proteomes" id="UP000236311">
    <property type="component" value="Unassembled WGS sequence"/>
</dbReference>
<dbReference type="EMBL" id="OFSM01000005">
    <property type="protein sequence ID" value="SOY28435.1"/>
    <property type="molecule type" value="Genomic_DNA"/>
</dbReference>
<feature type="domain" description="MaoC-like" evidence="1">
    <location>
        <begin position="12"/>
        <end position="113"/>
    </location>
</feature>
<dbReference type="EC" id="4.2.1.119" evidence="2"/>
<dbReference type="GO" id="GO:0018812">
    <property type="term" value="F:3-hydroxyacyl-CoA dehydratase activity"/>
    <property type="evidence" value="ECO:0007669"/>
    <property type="project" value="UniProtKB-EC"/>
</dbReference>
<accession>A0A2K4ZD93</accession>
<keyword evidence="2" id="KW-0456">Lyase</keyword>
<protein>
    <submittedName>
        <fullName evidence="2">(R)-specific enoyl-CoA hydratase</fullName>
        <ecNumber evidence="2">4.2.1.119</ecNumber>
    </submittedName>
</protein>
<dbReference type="Gene3D" id="3.10.129.10">
    <property type="entry name" value="Hotdog Thioesterase"/>
    <property type="match status" value="1"/>
</dbReference>
<dbReference type="AlphaFoldDB" id="A0A2K4ZD93"/>
<organism evidence="2 3">
    <name type="scientific">Acetatifactor muris</name>
    <dbReference type="NCBI Taxonomy" id="879566"/>
    <lineage>
        <taxon>Bacteria</taxon>
        <taxon>Bacillati</taxon>
        <taxon>Bacillota</taxon>
        <taxon>Clostridia</taxon>
        <taxon>Lachnospirales</taxon>
        <taxon>Lachnospiraceae</taxon>
        <taxon>Acetatifactor</taxon>
    </lineage>
</organism>
<name>A0A2K4ZD93_9FIRM</name>